<evidence type="ECO:0000313" key="2">
    <source>
        <dbReference type="EMBL" id="KAJ8570419.1"/>
    </source>
</evidence>
<name>A0A9Q1RS66_9SOLA</name>
<dbReference type="Gene3D" id="3.40.50.300">
    <property type="entry name" value="P-loop containing nucleotide triphosphate hydrolases"/>
    <property type="match status" value="1"/>
</dbReference>
<dbReference type="Pfam" id="PF25568">
    <property type="entry name" value="AAA_lid_At3g28540"/>
    <property type="match status" value="1"/>
</dbReference>
<proteinExistence type="predicted"/>
<gene>
    <name evidence="2" type="ORF">K7X08_037391</name>
</gene>
<dbReference type="InterPro" id="IPR050747">
    <property type="entry name" value="Mitochondrial_chaperone_BCS1"/>
</dbReference>
<evidence type="ECO:0000259" key="1">
    <source>
        <dbReference type="Pfam" id="PF25568"/>
    </source>
</evidence>
<dbReference type="EMBL" id="JAJAGQ010000002">
    <property type="protein sequence ID" value="KAJ8570419.1"/>
    <property type="molecule type" value="Genomic_DNA"/>
</dbReference>
<dbReference type="PANTHER" id="PTHR23070">
    <property type="entry name" value="BCS1 AAA-TYPE ATPASE"/>
    <property type="match status" value="1"/>
</dbReference>
<keyword evidence="3" id="KW-1185">Reference proteome</keyword>
<comment type="caution">
    <text evidence="2">The sequence shown here is derived from an EMBL/GenBank/DDBJ whole genome shotgun (WGS) entry which is preliminary data.</text>
</comment>
<feature type="domain" description="AAA+ ATPase At3g28540-like C-terminal" evidence="1">
    <location>
        <begin position="193"/>
        <end position="260"/>
    </location>
</feature>
<dbReference type="AlphaFoldDB" id="A0A9Q1RS66"/>
<sequence length="270" mass="31979">MSMERNAEVTDYYKGHKFKWILACKQVQSSRDSFYNPRDMNSTLRSEVRSYELSFHRKNKDLVLKCYLPYIINEAKLQKLETRTLKIHTVDHEMMHGLSEVWTPVNLDHLATFETLAMDLEQKDKILKDLDRFVKRKNYYRKVGKAWKRGYLLYGPPGRGKSSLIAAMDNYLNFDIYDLELTEDEWHIHMAYCTPCGFRLLASNYLGITEHQLFEEIENLIRITVVTPAEVAEQLMKVDEIDIALEGLIYFLHMKKKEYEVSKIEEEENE</sequence>
<dbReference type="InterPro" id="IPR027417">
    <property type="entry name" value="P-loop_NTPase"/>
</dbReference>
<dbReference type="InterPro" id="IPR058017">
    <property type="entry name" value="At3g28540-like_C"/>
</dbReference>
<organism evidence="2 3">
    <name type="scientific">Anisodus acutangulus</name>
    <dbReference type="NCBI Taxonomy" id="402998"/>
    <lineage>
        <taxon>Eukaryota</taxon>
        <taxon>Viridiplantae</taxon>
        <taxon>Streptophyta</taxon>
        <taxon>Embryophyta</taxon>
        <taxon>Tracheophyta</taxon>
        <taxon>Spermatophyta</taxon>
        <taxon>Magnoliopsida</taxon>
        <taxon>eudicotyledons</taxon>
        <taxon>Gunneridae</taxon>
        <taxon>Pentapetalae</taxon>
        <taxon>asterids</taxon>
        <taxon>lamiids</taxon>
        <taxon>Solanales</taxon>
        <taxon>Solanaceae</taxon>
        <taxon>Solanoideae</taxon>
        <taxon>Hyoscyameae</taxon>
        <taxon>Anisodus</taxon>
    </lineage>
</organism>
<dbReference type="OrthoDB" id="10251412at2759"/>
<evidence type="ECO:0000313" key="3">
    <source>
        <dbReference type="Proteomes" id="UP001152561"/>
    </source>
</evidence>
<accession>A0A9Q1RS66</accession>
<dbReference type="Proteomes" id="UP001152561">
    <property type="component" value="Unassembled WGS sequence"/>
</dbReference>
<dbReference type="SUPFAM" id="SSF52540">
    <property type="entry name" value="P-loop containing nucleoside triphosphate hydrolases"/>
    <property type="match status" value="1"/>
</dbReference>
<protein>
    <recommendedName>
        <fullName evidence="1">AAA+ ATPase At3g28540-like C-terminal domain-containing protein</fullName>
    </recommendedName>
</protein>
<reference evidence="3" key="1">
    <citation type="journal article" date="2023" name="Proc. Natl. Acad. Sci. U.S.A.">
        <title>Genomic and structural basis for evolution of tropane alkaloid biosynthesis.</title>
        <authorList>
            <person name="Wanga Y.-J."/>
            <person name="Taina T."/>
            <person name="Yua J.-Y."/>
            <person name="Lia J."/>
            <person name="Xua B."/>
            <person name="Chenc J."/>
            <person name="D'Auriad J.C."/>
            <person name="Huanga J.-P."/>
            <person name="Huanga S.-X."/>
        </authorList>
    </citation>
    <scope>NUCLEOTIDE SEQUENCE [LARGE SCALE GENOMIC DNA]</scope>
    <source>
        <strain evidence="3">cv. KIB-2019</strain>
    </source>
</reference>
<dbReference type="Gene3D" id="6.10.280.40">
    <property type="match status" value="1"/>
</dbReference>